<comment type="caution">
    <text evidence="3">The sequence shown here is derived from an EMBL/GenBank/DDBJ whole genome shotgun (WGS) entry which is preliminary data.</text>
</comment>
<gene>
    <name evidence="3" type="ORF">TPA0598_07_00810</name>
</gene>
<feature type="chain" id="PRO_5038479048" evidence="2">
    <location>
        <begin position="28"/>
        <end position="54"/>
    </location>
</feature>
<name>A0A0P4RCE5_9ACTN</name>
<reference evidence="3 4" key="2">
    <citation type="journal article" date="2015" name="Stand. Genomic Sci.">
        <title>Draft genome sequence of marine-derived Streptomyces sp. TP-A0598, a producer of anti-MRSA antibiotic lydicamycins.</title>
        <authorList>
            <person name="Komaki H."/>
            <person name="Ichikawa N."/>
            <person name="Hosoyama A."/>
            <person name="Fujita N."/>
            <person name="Igarashi Y."/>
        </authorList>
    </citation>
    <scope>NUCLEOTIDE SEQUENCE [LARGE SCALE GENOMIC DNA]</scope>
    <source>
        <strain evidence="3 4">NBRC 110027</strain>
    </source>
</reference>
<keyword evidence="2" id="KW-0732">Signal</keyword>
<feature type="region of interest" description="Disordered" evidence="1">
    <location>
        <begin position="30"/>
        <end position="54"/>
    </location>
</feature>
<evidence type="ECO:0000256" key="2">
    <source>
        <dbReference type="SAM" id="SignalP"/>
    </source>
</evidence>
<evidence type="ECO:0000313" key="3">
    <source>
        <dbReference type="EMBL" id="GAO10357.1"/>
    </source>
</evidence>
<organism evidence="3 4">
    <name type="scientific">Streptomyces lydicamycinicus</name>
    <dbReference type="NCBI Taxonomy" id="1546107"/>
    <lineage>
        <taxon>Bacteria</taxon>
        <taxon>Bacillati</taxon>
        <taxon>Actinomycetota</taxon>
        <taxon>Actinomycetes</taxon>
        <taxon>Kitasatosporales</taxon>
        <taxon>Streptomycetaceae</taxon>
        <taxon>Streptomyces</taxon>
    </lineage>
</organism>
<protein>
    <submittedName>
        <fullName evidence="3">Uncharacterized protein</fullName>
    </submittedName>
</protein>
<accession>A0A0P4RCE5</accession>
<proteinExistence type="predicted"/>
<dbReference type="Proteomes" id="UP000048965">
    <property type="component" value="Unassembled WGS sequence"/>
</dbReference>
<sequence>MALAAAVVGAPVVAVALAAGLAASAEAAALAPTADDRPRPHQVIESMDERSWLV</sequence>
<feature type="signal peptide" evidence="2">
    <location>
        <begin position="1"/>
        <end position="27"/>
    </location>
</feature>
<dbReference type="AlphaFoldDB" id="A0A0P4RCE5"/>
<reference evidence="4" key="1">
    <citation type="submission" date="2014-09" db="EMBL/GenBank/DDBJ databases">
        <title>Whole genome shotgun sequence of Streptomyces sp. NBRC 110027.</title>
        <authorList>
            <person name="Komaki H."/>
            <person name="Ichikawa N."/>
            <person name="Katano-Makiyama Y."/>
            <person name="Hosoyama A."/>
            <person name="Hashimoto M."/>
            <person name="Uohara A."/>
            <person name="Kitahashi Y."/>
            <person name="Ohji S."/>
            <person name="Kimura A."/>
            <person name="Yamazoe A."/>
            <person name="Igarashi Y."/>
            <person name="Fujita N."/>
        </authorList>
    </citation>
    <scope>NUCLEOTIDE SEQUENCE [LARGE SCALE GENOMIC DNA]</scope>
    <source>
        <strain evidence="4">NBRC 110027</strain>
    </source>
</reference>
<dbReference type="EMBL" id="BBNO01000007">
    <property type="protein sequence ID" value="GAO10357.1"/>
    <property type="molecule type" value="Genomic_DNA"/>
</dbReference>
<evidence type="ECO:0000313" key="4">
    <source>
        <dbReference type="Proteomes" id="UP000048965"/>
    </source>
</evidence>
<evidence type="ECO:0000256" key="1">
    <source>
        <dbReference type="SAM" id="MobiDB-lite"/>
    </source>
</evidence>
<keyword evidence="4" id="KW-1185">Reference proteome</keyword>